<organism evidence="2 3">
    <name type="scientific">Clostridium frigidicarnis</name>
    <dbReference type="NCBI Taxonomy" id="84698"/>
    <lineage>
        <taxon>Bacteria</taxon>
        <taxon>Bacillati</taxon>
        <taxon>Bacillota</taxon>
        <taxon>Clostridia</taxon>
        <taxon>Eubacteriales</taxon>
        <taxon>Clostridiaceae</taxon>
        <taxon>Clostridium</taxon>
    </lineage>
</organism>
<evidence type="ECO:0000256" key="1">
    <source>
        <dbReference type="SAM" id="MobiDB-lite"/>
    </source>
</evidence>
<dbReference type="OrthoDB" id="9951923at2"/>
<protein>
    <submittedName>
        <fullName evidence="2">Uncharacterized protein</fullName>
    </submittedName>
</protein>
<evidence type="ECO:0000313" key="2">
    <source>
        <dbReference type="EMBL" id="SFB44892.1"/>
    </source>
</evidence>
<accession>A0A1I1B560</accession>
<name>A0A1I1B560_9CLOT</name>
<dbReference type="EMBL" id="FOKI01000062">
    <property type="protein sequence ID" value="SFB44892.1"/>
    <property type="molecule type" value="Genomic_DNA"/>
</dbReference>
<proteinExistence type="predicted"/>
<gene>
    <name evidence="2" type="ORF">SAMN04488528_10623</name>
</gene>
<dbReference type="Proteomes" id="UP000198619">
    <property type="component" value="Unassembled WGS sequence"/>
</dbReference>
<keyword evidence="3" id="KW-1185">Reference proteome</keyword>
<dbReference type="AlphaFoldDB" id="A0A1I1B560"/>
<reference evidence="2 3" key="1">
    <citation type="submission" date="2016-10" db="EMBL/GenBank/DDBJ databases">
        <authorList>
            <person name="de Groot N.N."/>
        </authorList>
    </citation>
    <scope>NUCLEOTIDE SEQUENCE [LARGE SCALE GENOMIC DNA]</scope>
    <source>
        <strain evidence="2 3">DSM 12271</strain>
    </source>
</reference>
<dbReference type="RefSeq" id="WP_090043181.1">
    <property type="nucleotide sequence ID" value="NZ_FOKI01000062.1"/>
</dbReference>
<feature type="compositionally biased region" description="Polar residues" evidence="1">
    <location>
        <begin position="25"/>
        <end position="34"/>
    </location>
</feature>
<sequence>MPGFTNNTFIDYKLNETDPKHRKNNPSIDHPSSSVILNPYPVKIDNGIAFPEIPKEDNHASEFKPGD</sequence>
<feature type="region of interest" description="Disordered" evidence="1">
    <location>
        <begin position="1"/>
        <end position="34"/>
    </location>
</feature>
<evidence type="ECO:0000313" key="3">
    <source>
        <dbReference type="Proteomes" id="UP000198619"/>
    </source>
</evidence>